<dbReference type="OrthoDB" id="5322683at2759"/>
<dbReference type="GO" id="GO:0005759">
    <property type="term" value="C:mitochondrial matrix"/>
    <property type="evidence" value="ECO:0007669"/>
    <property type="project" value="TreeGrafter"/>
</dbReference>
<dbReference type="Gene3D" id="3.40.605.10">
    <property type="entry name" value="Aldehyde Dehydrogenase, Chain A, domain 1"/>
    <property type="match status" value="1"/>
</dbReference>
<dbReference type="SUPFAM" id="SSF53720">
    <property type="entry name" value="ALDH-like"/>
    <property type="match status" value="1"/>
</dbReference>
<name>A0A3B0J404_DROGU</name>
<dbReference type="AlphaFoldDB" id="A0A3B0J404"/>
<reference evidence="5" key="1">
    <citation type="submission" date="2018-01" db="EMBL/GenBank/DDBJ databases">
        <authorList>
            <person name="Alioto T."/>
            <person name="Alioto T."/>
        </authorList>
    </citation>
    <scope>NUCLEOTIDE SEQUENCE [LARGE SCALE GENOMIC DNA]</scope>
</reference>
<keyword evidence="2" id="KW-0520">NAD</keyword>
<keyword evidence="5" id="KW-1185">Reference proteome</keyword>
<dbReference type="Gene3D" id="3.40.309.10">
    <property type="entry name" value="Aldehyde Dehydrogenase, Chain A, domain 2"/>
    <property type="match status" value="1"/>
</dbReference>
<evidence type="ECO:0000259" key="3">
    <source>
        <dbReference type="Pfam" id="PF00171"/>
    </source>
</evidence>
<evidence type="ECO:0000256" key="1">
    <source>
        <dbReference type="ARBA" id="ARBA00023002"/>
    </source>
</evidence>
<proteinExistence type="predicted"/>
<dbReference type="STRING" id="7266.A0A3B0J404"/>
<dbReference type="InterPro" id="IPR050485">
    <property type="entry name" value="Proline_metab_enzyme"/>
</dbReference>
<dbReference type="PANTHER" id="PTHR42862">
    <property type="entry name" value="DELTA-1-PYRROLINE-5-CARBOXYLATE DEHYDROGENASE 1, ISOFORM A-RELATED"/>
    <property type="match status" value="1"/>
</dbReference>
<dbReference type="EMBL" id="OUUW01000002">
    <property type="protein sequence ID" value="SPP76115.1"/>
    <property type="molecule type" value="Genomic_DNA"/>
</dbReference>
<dbReference type="PANTHER" id="PTHR42862:SF1">
    <property type="entry name" value="DELTA-1-PYRROLINE-5-CARBOXYLATE DEHYDROGENASE 2, ISOFORM A-RELATED"/>
    <property type="match status" value="1"/>
</dbReference>
<dbReference type="InterPro" id="IPR016163">
    <property type="entry name" value="Ald_DH_C"/>
</dbReference>
<dbReference type="InterPro" id="IPR016162">
    <property type="entry name" value="Ald_DH_N"/>
</dbReference>
<evidence type="ECO:0000313" key="4">
    <source>
        <dbReference type="EMBL" id="SPP76115.1"/>
    </source>
</evidence>
<accession>A0A3B0J404</accession>
<feature type="domain" description="Aldehyde dehydrogenase" evidence="3">
    <location>
        <begin position="8"/>
        <end position="448"/>
    </location>
</feature>
<dbReference type="InterPro" id="IPR015590">
    <property type="entry name" value="Aldehyde_DH_dom"/>
</dbReference>
<sequence length="452" mass="50092">MDNQRLSCPHELKRTVAQIYYANRCQIESAIRAALRAQGTWSLVTAADRLTIWRHAADIIEADEFRMRMYLMLAQGKTSVDAGKDIWRLVTSLRANADYLKRLTQLRLDIQGEERVFPMDGFVAAIAPFESVALSASLALCPMLMGNTVLWNPTLEVAPISYLVYLAFKKAGLPKGVLNFVPSNRRLFLDTITDAEHFAGVNCHGSAQDHRYIHKLVNDKMQRYICFPRLVVKCASQNFHFVHSSAKIEDVCSATVEAAFNYAGQYSNSLARMYVPSSMWTELREQLIEAVKRLTVGDPTQEETKMGPVINRAAYERLRKLMESNKEAEFLCGGTCNDNFGYFVEPTILRTMNPLDPLLSEPLSGPLLPIFVYADDSLADALNLATHQSKYALSGSVFAARGEVISLCLNQLRMAASNLYVSESCTGSSVGITPLGGNRLSGSIAKSGSANF</sequence>
<protein>
    <submittedName>
        <fullName evidence="4">Blast:Delta-1-pyrroline-5-carboxylate dehydrogenase, mitochondrial</fullName>
    </submittedName>
</protein>
<organism evidence="4 5">
    <name type="scientific">Drosophila guanche</name>
    <name type="common">Fruit fly</name>
    <dbReference type="NCBI Taxonomy" id="7266"/>
    <lineage>
        <taxon>Eukaryota</taxon>
        <taxon>Metazoa</taxon>
        <taxon>Ecdysozoa</taxon>
        <taxon>Arthropoda</taxon>
        <taxon>Hexapoda</taxon>
        <taxon>Insecta</taxon>
        <taxon>Pterygota</taxon>
        <taxon>Neoptera</taxon>
        <taxon>Endopterygota</taxon>
        <taxon>Diptera</taxon>
        <taxon>Brachycera</taxon>
        <taxon>Muscomorpha</taxon>
        <taxon>Ephydroidea</taxon>
        <taxon>Drosophilidae</taxon>
        <taxon>Drosophila</taxon>
        <taxon>Sophophora</taxon>
    </lineage>
</organism>
<evidence type="ECO:0000313" key="5">
    <source>
        <dbReference type="Proteomes" id="UP000268350"/>
    </source>
</evidence>
<dbReference type="GO" id="GO:0010133">
    <property type="term" value="P:L-proline catabolic process to L-glutamate"/>
    <property type="evidence" value="ECO:0007669"/>
    <property type="project" value="TreeGrafter"/>
</dbReference>
<dbReference type="Proteomes" id="UP000268350">
    <property type="component" value="Unassembled WGS sequence"/>
</dbReference>
<dbReference type="OMA" id="FAGQYAN"/>
<dbReference type="GO" id="GO:0003842">
    <property type="term" value="F:L-glutamate gamma-semialdehyde dehydrogenase activity"/>
    <property type="evidence" value="ECO:0007669"/>
    <property type="project" value="TreeGrafter"/>
</dbReference>
<dbReference type="InterPro" id="IPR016161">
    <property type="entry name" value="Ald_DH/histidinol_DH"/>
</dbReference>
<gene>
    <name evidence="4" type="ORF">DGUA_6G006600</name>
</gene>
<keyword evidence="1" id="KW-0560">Oxidoreductase</keyword>
<evidence type="ECO:0000256" key="2">
    <source>
        <dbReference type="ARBA" id="ARBA00023027"/>
    </source>
</evidence>
<dbReference type="Pfam" id="PF00171">
    <property type="entry name" value="Aldedh"/>
    <property type="match status" value="1"/>
</dbReference>